<organism evidence="1 2">
    <name type="scientific">Paractinoplanes tereljensis</name>
    <dbReference type="NCBI Taxonomy" id="571912"/>
    <lineage>
        <taxon>Bacteria</taxon>
        <taxon>Bacillati</taxon>
        <taxon>Actinomycetota</taxon>
        <taxon>Actinomycetes</taxon>
        <taxon>Micromonosporales</taxon>
        <taxon>Micromonosporaceae</taxon>
        <taxon>Paractinoplanes</taxon>
    </lineage>
</organism>
<dbReference type="EMBL" id="BOMY01000046">
    <property type="protein sequence ID" value="GIF24562.1"/>
    <property type="molecule type" value="Genomic_DNA"/>
</dbReference>
<name>A0A919TY56_9ACTN</name>
<comment type="caution">
    <text evidence="1">The sequence shown here is derived from an EMBL/GenBank/DDBJ whole genome shotgun (WGS) entry which is preliminary data.</text>
</comment>
<protein>
    <submittedName>
        <fullName evidence="1">Uncharacterized protein</fullName>
    </submittedName>
</protein>
<keyword evidence="2" id="KW-1185">Reference proteome</keyword>
<dbReference type="Proteomes" id="UP000623608">
    <property type="component" value="Unassembled WGS sequence"/>
</dbReference>
<dbReference type="RefSeq" id="WP_203812419.1">
    <property type="nucleotide sequence ID" value="NZ_BOMY01000046.1"/>
</dbReference>
<evidence type="ECO:0000313" key="1">
    <source>
        <dbReference type="EMBL" id="GIF24562.1"/>
    </source>
</evidence>
<proteinExistence type="predicted"/>
<gene>
    <name evidence="1" type="ORF">Ate02nite_72920</name>
</gene>
<dbReference type="AlphaFoldDB" id="A0A919TY56"/>
<sequence length="130" mass="13627">MADGVRVETDGLTKFSDQVQNDTTSTLGNGYSRARVDLSTGVEFGSSNASGAVFAAKQRYRDSLLASTANVQAYLDAAEVLALAAGKVAKAMDETDGRAAQRATEIRTLLDQAVVEARQRRAPADGESAA</sequence>
<reference evidence="1" key="1">
    <citation type="submission" date="2021-01" db="EMBL/GenBank/DDBJ databases">
        <title>Whole genome shotgun sequence of Actinoplanes tereljensis NBRC 105297.</title>
        <authorList>
            <person name="Komaki H."/>
            <person name="Tamura T."/>
        </authorList>
    </citation>
    <scope>NUCLEOTIDE SEQUENCE</scope>
    <source>
        <strain evidence="1">NBRC 105297</strain>
    </source>
</reference>
<evidence type="ECO:0000313" key="2">
    <source>
        <dbReference type="Proteomes" id="UP000623608"/>
    </source>
</evidence>
<accession>A0A919TY56</accession>